<dbReference type="NCBIfam" id="NF012204">
    <property type="entry name" value="adhes_FxxPxG"/>
    <property type="match status" value="1"/>
</dbReference>
<proteinExistence type="predicted"/>
<protein>
    <submittedName>
        <fullName evidence="2">Filamentous hemagglutinin family protein</fullName>
    </submittedName>
</protein>
<comment type="caution">
    <text evidence="2">The sequence shown here is derived from an EMBL/GenBank/DDBJ whole genome shotgun (WGS) entry which is preliminary data.</text>
</comment>
<dbReference type="RefSeq" id="WP_259259919.1">
    <property type="nucleotide sequence ID" value="NZ_JANUEK010000002.1"/>
</dbReference>
<dbReference type="EMBL" id="JANUEK010000002">
    <property type="protein sequence ID" value="MCS4279144.1"/>
    <property type="molecule type" value="Genomic_DNA"/>
</dbReference>
<dbReference type="Gene3D" id="2.160.20.10">
    <property type="entry name" value="Single-stranded right-handed beta-helix, Pectin lyase-like"/>
    <property type="match status" value="1"/>
</dbReference>
<dbReference type="Proteomes" id="UP001320691">
    <property type="component" value="Unassembled WGS sequence"/>
</dbReference>
<dbReference type="InterPro" id="IPR047881">
    <property type="entry name" value="LktA_repeat"/>
</dbReference>
<evidence type="ECO:0000256" key="1">
    <source>
        <dbReference type="SAM" id="MobiDB-lite"/>
    </source>
</evidence>
<reference evidence="2" key="1">
    <citation type="submission" date="2022-08" db="EMBL/GenBank/DDBJ databases">
        <title>Genomic analyses of the natural microbiome of Caenorhabditis elegans.</title>
        <authorList>
            <person name="Samuel B."/>
        </authorList>
    </citation>
    <scope>NUCLEOTIDE SEQUENCE</scope>
    <source>
        <strain evidence="2">BIGb0277</strain>
    </source>
</reference>
<evidence type="ECO:0000313" key="2">
    <source>
        <dbReference type="EMBL" id="MCS4279144.1"/>
    </source>
</evidence>
<dbReference type="SUPFAM" id="SSF51126">
    <property type="entry name" value="Pectin lyase-like"/>
    <property type="match status" value="1"/>
</dbReference>
<evidence type="ECO:0000313" key="3">
    <source>
        <dbReference type="Proteomes" id="UP001320691"/>
    </source>
</evidence>
<feature type="region of interest" description="Disordered" evidence="1">
    <location>
        <begin position="626"/>
        <end position="645"/>
    </location>
</feature>
<dbReference type="InterPro" id="IPR012334">
    <property type="entry name" value="Pectin_lyas_fold"/>
</dbReference>
<gene>
    <name evidence="2" type="ORF">M2412_001111</name>
</gene>
<dbReference type="InterPro" id="IPR011050">
    <property type="entry name" value="Pectin_lyase_fold/virulence"/>
</dbReference>
<name>A0AAW5PG67_9GAMM</name>
<dbReference type="NCBIfam" id="NF012206">
    <property type="entry name" value="LktA_tand_53"/>
    <property type="match status" value="12"/>
</dbReference>
<organism evidence="2 3">
    <name type="scientific">Stenotrophomonas rhizophila</name>
    <dbReference type="NCBI Taxonomy" id="216778"/>
    <lineage>
        <taxon>Bacteria</taxon>
        <taxon>Pseudomonadati</taxon>
        <taxon>Pseudomonadota</taxon>
        <taxon>Gammaproteobacteria</taxon>
        <taxon>Lysobacterales</taxon>
        <taxon>Lysobacteraceae</taxon>
        <taxon>Stenotrophomonas</taxon>
    </lineage>
</organism>
<sequence length="5666" mass="560636">MNHRDPSSCPSSAVRNAQLGPHRLRPAGLAVAIGSVLGLALPGSVIAGDDGSAMVTDGRTDTQVVRQGSDPRWRVTTGTVKGAAGNQVAFNSFREFGVDVGQTVDLVLPTQGTNQVHNLVNLVTDARAYINGNLNSVLESTNAVGGKVFFAAPDGLLVGNGGVLNVGSLSVATANRATADDILNAGKSLDALMYGTLTPGQLTDKTVALHGTVNASNGIRVQARAIDVTGTLFVQAGPRDANGDLQGIEAAVNTGASQPLVLVNEGGRIQLRAAAISDTGLGVRSAEATVTVGGNARLEADDIELTALAVIDSGYDKDGAVFDELKADLVNSVTDSSSLKDLGDALVNLGADKLLGEQISFLHGSTTARVEVKDSAALTARDDITLHASTRQAIDNSAAGKAYEKGDVVTDANGNPVKDANGNTIPKKHLLSLGAAYAQINATTEAIVSSGATLAAGGDVAVKADADTTLKLAAESFAVNNTTAAFTAAISNVNVDTRAVIEAGGPALNAASVNVSAVNAVSLDTSATARADKNGAVGLAGAISLQDIAAEARLDRDTRTTAGDVTVQAASITRLNKTSTLITGPKSEPLPGQEQVEAISSGSDGLMSVAQSLAGAGIGGAIAKLSGSEDGGGTPPATTPTTASPFRLGGAISVVDGDHTATASIGAGTKVDSAGAIVVDSQVTDAQIGNHAMSNVLAKGKSADGSAFALSGAVNIANLTHEARTLVGSSAELAAQRIGLSSDVRLPRDFSALTGAVPDFSSFDAFKASISAAKDLITDPSELFASYAAARGSAEEVAIGGAVSWFKATNSARTDVAAGASLTTRDTSTAAWSAALEGEDHAGAARGRTFDATTTVRANTDVTGLHAAGDLALKNLKDSNVANGGTALGGSVGYVDYQNTAAAIIHDGVRVDAGAGSLAVQADNKETVVALALQSGQGGSIGVSGTATALDLDSTTLAGISNRADIRAATVGVRADEDLFVWSVAGAVAMSDSVSVGASVAYQQLDTDTRAFIGAVPAAFATGSSTAPAGAITTGELAVNATSGGLAGAVAAAGAVAKSSSEQLQKAQDELAAKQNAENPGFLDSLKTRALGKVTALEGMANKADSNGSAGLTAYFDKAKGLLGSGNAAPGQGQGAQTPQPKFGIALSGSATVNRARQNTKADISSAVIKDNSGNGLKLDLAATNQTLLVSVSGALSVAAAGSDNTQGSASLAGGVAYGDIQNTTTAQLRDSTVEDAGTVTVTARNESEQVNVGLSVGVNASSNQSSAGAGAISATVAMSHNDTAASIVGGSLRGMSGAAADVDVKAVNASKIANGGGALYAGGKAGLGAAVTYAEVGDSTRASVSGADIEGVQDMRVRAADASRIVAAAASGGASTRSDGVAIAGSVLVNQIASQTAASIDGGSRITASGDIEAFAGTATIDDVRGTGDGCGSGFAVDYCGTGIGSIEVDANADTASTDDTQVDAAGRNNARSSIIAVAGMVQVGGNNAGVAFAYNTINNTHTVSVNDATLNAGRIALTASDQSDILAVSAGIGGSTGNFTGVGSASYNAIGNTTSVLVGRGLADAQGQVPRDGAQLNAGSIHLQARDESFIGSLAGAATLGSKVAVGAALTINDIGNTTLALVDDAQLTAGTGRVDLEAANAARILSGAVAAGAANNVAIQGSVGWSMIDNHAEAALREGSVQAGIVQVAASNESRIHTLAGAVAGSGTAAIGAAINVATIGDTTLGEVDGTALEVSTALDVSAASAATTKTLAIAGALGGTASIAGSNTTNLIDTITEARLRGVTGQGSGITGAVSVSADTSGAAYSLGGALSAGGTAGIGAASSVNDIGGRTRAVVENATLGGASALSIDAANRSLVRTAAVSGAGAGTAAVAGSVTTNLIHSDTQASLTDSSLHNALADVKVSARDERSIDSLAGGAAVGGSVGVGAAVAYNDIGGTTSAVVAGSALELDVRNLLVQADASGKAGGQGNRIRTVAAGLGGGGAVGGAASVAVNRMKGAVSARIEAGANVLAQDNVGVLAAQAQQIDVYAGSIGGGVNAGIGLGTVVNLVDGSTEAAITGAGTAVTALGLGDALAGVDSGRRTAGNTHSTRTDAAGMAFDTVDLGTGHIDVHGIAVNAATRQQVRTIGVSGALGTTPIASGAVAVMAAVNDIAGSTTALIKDARINQHGLGTSSDPDQDSAGLAAAEQSVDVRASHHVASANYVAGIAASAGVFSGAGALSTNLFDSHASASIEGVTLSAADAVTVEANASQNALAIVVGAAAGLTGGAATGVVNNFTTDTRASVLGGTLRAGSLAVNANSDNAASLVGGAGAVGGGAAVAGTALVNMGTATTLAQVGDSGRATNIFVSRDLDVNARSRSDFNGVAVSGAGAGAAGIAGMAQVHLLQNDTRALVTQASVDATDMAVVAEDILRLSAYSGAVGVGIAGSGVGAGASVAILGSTVKATVEDSTLSTTGSIDVNAISDRAVDMVTVTAGVGATTGIGGAAGLLLAGIGDRGDSDTELGGTFASLKQLGNGQKIDAAALDGTLGAQGAGALNSRAQVDIGSLQGRGDLVSASIRGGSVQARALEVSAQTLMSSSNTVGGLGAGGLGVGGAFGMTGLYGSTEAVLAANTTRAGSIAVLANAGDGSAGKAAGLDVYAGGAGLVGVGAAIGLARLEQTVSATVAGDLQAGSQGQGLAVRASDASTLDVTATGMAAGALAAGAVVATAARNANVQAWLHNDSTLAGFGNVTFAASSLGGAHAGAWGAAGGVLAGVSAAVALADDGSDVRAWLGERTRVSGVGGSIEVHAEATPQVSAEAFGAALAGGLAVGAAVADATSRAKVDAHVGNGVVLSNRGGLDILASVHGGSVDARAVAGSGGLYLAGAGAFATAASTNAVQAALGSNVVVQGEAYSTNNIIDYARGGTIAMRAVNNSNQHADATGLSVAGLLAAGVVDANARSSATTGVTVGAGSLLYAGNTTLAASGKDENRANATAGTGGLIAGNAALAATHTDSTTQLSIGRNAVLDVSRLDARALHDSNYAGSANSTSAGVLNASGANVNNRADATVGLRVDEDAQIVSAGSLVLRTDNNYTGTLGSELAASAAGGGVLSGSAAQVVTRLDGSSTIDIGKGALLRAGVALTPGDGGALDIVANTRANTDDRAGLTTGGAINAAVVKARTNAVLGNRVNIGDDARLQSSYMLNVGTYAATDIGATALVNTWGVLAAVGISDADVALAMDQQVNVGRGAKLESLHNAFVSAGQDGMNGWTSRLAANAVSQGYSRGLIAVPDSSASSTVDSNASTALAAGSELLSGAFVSLGAYGENVFRNADGAATGYQLGFIPVTVRDSRSGGSTRGDVLIDGRVVAGRYNVLDILIDANGKLTSSGAGGDVLPFDTQRELSSALKARLNASGIHDFDAIAGNALYTHTIGDLYAAGGDVILYGRNIRGGGSVTAKGAPKITITNRSTDNLLLAGDILVPEYSGGNVLFTGNSNQALGIGVSQNPGQSNALVSIRNEATTGTAAIGAGGLISVTGGELDMYNALGNIQSWGEQLAESVTINAPNGEVGYNRGSENWYGSVVSALWARHSVASGITDADDAAAYIANAKYGAAAAAAGMSLTDYLLYGTGNDVNNPSILVFGACRYRIGDKDCTASALGGQYYDGGVVSRYSHKDTNYLPKVNARNLRTLLTTQPDDVSNASLGQVPSTGSGVNAGSGIKITANYIDVNVALKAGRPVDYSAILVESSALRAWIDGKDNQASKGIFDVPAMFVAKSGADSSRIALKYDSLNRQFIVPDISANGGGSIYLDGRIVSTSTAGSLNVVSGKGSVVINNGLADVGLQLGNILVGNGAPGQITIRDRELNTASWYLRDGNGNVKGYQGGVNALNWDAPGVSAISNTTAYDPRAGMFASWTQTARIARNIQSDNGVLTAENWRWVDRYNNTVFNGQQWETSGVTYGNKAGGVPVFESQLTGDFGSNLNSRVNYRCEKKNESGCRYNYGFPGSNEFDDGGTWRTSWYQRAPRTGTLVVTNTAKADNRIGINFSANDAGLLDVDSGQTIRINGVLKNTDGRTFLTSENGSIVSASRDARIITNQLTLDAAGSIGSIVGAQVGEAANPLDVQMVSYTNANGATVAAGNLVARAGGDIALDVDSAAKVLINAGSGTGRGDVWLRAKYDIEGAATGNAASIIGADITLDSVYGAIGSLSRPLVVDAGERTRSDGVLEGGLISARATGDIALRDLGGDFWVQRIESLAGDVLIEAPSGSIYSGAQRASSSFLNEAQLASLRDNLKLFQGGGQQSIVSYQSQVDASYAEYFQLHALGSVVDGRYLVGGTAINLFRSMAEAARGGSLDDAGVSDYLAERFNRLGTVFTDAFGSGWQQEAIFASFNAGYRYELAASGGDSAMVAARKAALLDGMTADSQWSQDQLRYVFNANALEPSTGSALNAEPVIIGRNVSLHARDDLGRLDKEYTVSLADVNSGNLSAEAMLAMRLATTPGDVQMLDAAGNVLTPDQVRGGAMVVSLRIRSTAPVVLAATGGIEADVGGDAYLHGSTSLALNSFDAGGDVRIGSDGDITDAGGSAAGATLRIGRDLSLSALRSIMGRDGQPLRVQINGRLLLANAGEHVRLAQQNGNLRIGLVRANEDVVLDVGGGSLLSYLKGVSTLTGRDIQLAVRDDIRDEDGGSLALRIVAGGRLDGEAGGEVRLSSDVDMPIGTLTAGGDLQLMNTAGKLSAVRLQAGGDLGATGYNGVDLGSVQAAGEAIVSAPMGDVRIGNLRAASANVAAGGGLQLGDAAIDQVLQLLSLQATSLAAGAQVSAGDSVQIDAGGFAMGAGSQLSAGRVVAVRSSADISVGQLAVTGNTATGNVMLEADGRIHSNGDAAVNVGGGSHVLASLQAGEGIGSDAQALTVDVGRLVLARSDRGDIHLRFPNGGVVGDVVAASGALSLHSDAHLQADLLDAATDVRLETASADIGHLEAGADAVVTSAGGLTLGQGRIGGDAQLRSTGAMRVGELQAQGAMNAATGAALVAQTLSSGAAMQLEASDALDVQQLRSGGDLAATAGGLLAVSDLVADGDARLEGDADVRLAQAVIGQSLNVAAAGALDMRTGTVGGDAQLRSGGALGIGTLQAEGALRGTTGATLVAQALSSGAAMQLDAASALQIQQLTSNGDLTANAGGLLAIDDAAVGGRASVDGGTDVQLGNATVAQSLALNAAGNVDAGNARIGGNAQVGSGGDTHVQRFDGRGELVANAGGAISLGSAAVDGSMTLRAGQAIDVGTAVIGVDGDWIAGTQLSADEVTVGCNFRGDAGVALVIGTLNVGCNLGLTSTEALRFDALQAAGGIALASRGSDVQGRQVDAGRALQVQAAGDIRIEAASAGSDLVATSGGTQHWGVYQAGGDAALQAGRDIHFGDGRSGGAQSIIAGGSIGFERASAGTTAYMDAQAGSLTGRQLQAGSAQLAARDTVSLAQAMVDTRLNLAADEVQAQVRQSAAGPGLLTTTLTGYRNGVASRIVVDVQPRDAWLIDALRAMEAELTSSSAKVAIADGHVERTMTLTTPALHVLMDNTSPALRPADAQLLQLNRRFHLAADGRLLDTDAYVLRFNDGVGVSSPNYNRDHLEAGPAYLGESAVRYLGRMLNLRSPEMAVPARAPAEGDEANARDVVAPALGGAVNLGAPN</sequence>
<accession>A0AAW5PG67</accession>